<proteinExistence type="predicted"/>
<evidence type="ECO:0000313" key="2">
    <source>
        <dbReference type="Proteomes" id="UP000027730"/>
    </source>
</evidence>
<keyword evidence="2" id="KW-1185">Reference proteome</keyword>
<dbReference type="HOGENOM" id="CLU_1677491_0_0_1"/>
<protein>
    <submittedName>
        <fullName evidence="1">Uncharacterized protein</fullName>
    </submittedName>
</protein>
<accession>A0A074X281</accession>
<dbReference type="GeneID" id="25417649"/>
<gene>
    <name evidence="1" type="ORF">M436DRAFT_86112</name>
</gene>
<dbReference type="RefSeq" id="XP_013422957.1">
    <property type="nucleotide sequence ID" value="XM_013567503.1"/>
</dbReference>
<evidence type="ECO:0000313" key="1">
    <source>
        <dbReference type="EMBL" id="KEQ68736.1"/>
    </source>
</evidence>
<dbReference type="Proteomes" id="UP000027730">
    <property type="component" value="Unassembled WGS sequence"/>
</dbReference>
<organism evidence="1 2">
    <name type="scientific">Aureobasidium namibiae CBS 147.97</name>
    <dbReference type="NCBI Taxonomy" id="1043004"/>
    <lineage>
        <taxon>Eukaryota</taxon>
        <taxon>Fungi</taxon>
        <taxon>Dikarya</taxon>
        <taxon>Ascomycota</taxon>
        <taxon>Pezizomycotina</taxon>
        <taxon>Dothideomycetes</taxon>
        <taxon>Dothideomycetidae</taxon>
        <taxon>Dothideales</taxon>
        <taxon>Saccotheciaceae</taxon>
        <taxon>Aureobasidium</taxon>
    </lineage>
</organism>
<sequence length="157" mass="17655">MAGIFYSYLTRLSDEEFKTLLKLFTQAWNEILLSETAEVLSQYFTEKPPAPRLHPLHNQDPDLIILEANQSFLRSLRSLRDTNQSYLNILQQGSAKSSALIPYRDMIARLPPTPRIPQLAPRHFHHTRYGEGNSDPSQSPDVAGCAVELSSMGLTGS</sequence>
<dbReference type="EMBL" id="KL584726">
    <property type="protein sequence ID" value="KEQ68736.1"/>
    <property type="molecule type" value="Genomic_DNA"/>
</dbReference>
<dbReference type="AlphaFoldDB" id="A0A074X281"/>
<reference evidence="1 2" key="1">
    <citation type="journal article" date="2014" name="BMC Genomics">
        <title>Genome sequencing of four Aureobasidium pullulans varieties: biotechnological potential, stress tolerance, and description of new species.</title>
        <authorList>
            <person name="Gostin Ar C."/>
            <person name="Ohm R.A."/>
            <person name="Kogej T."/>
            <person name="Sonjak S."/>
            <person name="Turk M."/>
            <person name="Zajc J."/>
            <person name="Zalar P."/>
            <person name="Grube M."/>
            <person name="Sun H."/>
            <person name="Han J."/>
            <person name="Sharma A."/>
            <person name="Chiniquy J."/>
            <person name="Ngan C.Y."/>
            <person name="Lipzen A."/>
            <person name="Barry K."/>
            <person name="Grigoriev I.V."/>
            <person name="Gunde-Cimerman N."/>
        </authorList>
    </citation>
    <scope>NUCLEOTIDE SEQUENCE [LARGE SCALE GENOMIC DNA]</scope>
    <source>
        <strain evidence="1 2">CBS 147.97</strain>
    </source>
</reference>
<name>A0A074X281_9PEZI</name>